<evidence type="ECO:0000313" key="1">
    <source>
        <dbReference type="EMBL" id="GAA2730123.1"/>
    </source>
</evidence>
<dbReference type="EMBL" id="BAAATZ010000017">
    <property type="protein sequence ID" value="GAA2730123.1"/>
    <property type="molecule type" value="Genomic_DNA"/>
</dbReference>
<sequence>MIGCSLRIAVLGLPVLALLTALAVVLSSWPVPRSEAAVPQLRLNQIQVVGSHNSYHLEPPQSEYGPISTVAGSVAQGLQYSHAPLDQQLAGQHVRQIELDLYADPKGGAYAKPAIRVLTGQKAEYDPRMKEPGTKVLHIAGIDYRSNCLSLVECLRSVKQWSDGGPSHVPVAILLEFKDTLDIPVNGLPPIQLVTWTRERMLAAEEEILSVFPRERILAPDDVRVPGKTLEESVLQDGWPLLDDVRGKVMFLQDNNAVQRTRYLEGNPALEGRLVFTASTPGQADAAFVQRNDATSPSIRDLVSKGYMVRTRADSDTAEARSGSTALRDQALAGGAQWVSTDYPVPGLAARFGGGYYAALPGFADARCNPVNAAGVCADLAG</sequence>
<dbReference type="InterPro" id="IPR032075">
    <property type="entry name" value="PI-PLC-C1"/>
</dbReference>
<evidence type="ECO:0000313" key="2">
    <source>
        <dbReference type="Proteomes" id="UP001501842"/>
    </source>
</evidence>
<dbReference type="Gene3D" id="3.20.20.190">
    <property type="entry name" value="Phosphatidylinositol (PI) phosphodiesterase"/>
    <property type="match status" value="1"/>
</dbReference>
<keyword evidence="2" id="KW-1185">Reference proteome</keyword>
<name>A0ABP6GRR6_9ACTN</name>
<organism evidence="1 2">
    <name type="scientific">Actinocorallia aurantiaca</name>
    <dbReference type="NCBI Taxonomy" id="46204"/>
    <lineage>
        <taxon>Bacteria</taxon>
        <taxon>Bacillati</taxon>
        <taxon>Actinomycetota</taxon>
        <taxon>Actinomycetes</taxon>
        <taxon>Streptosporangiales</taxon>
        <taxon>Thermomonosporaceae</taxon>
        <taxon>Actinocorallia</taxon>
    </lineage>
</organism>
<dbReference type="Proteomes" id="UP001501842">
    <property type="component" value="Unassembled WGS sequence"/>
</dbReference>
<dbReference type="InterPro" id="IPR017946">
    <property type="entry name" value="PLC-like_Pdiesterase_TIM-brl"/>
</dbReference>
<dbReference type="RefSeq" id="WP_344452304.1">
    <property type="nucleotide sequence ID" value="NZ_BAAATZ010000017.1"/>
</dbReference>
<dbReference type="Pfam" id="PF16670">
    <property type="entry name" value="PI-PLC-C1"/>
    <property type="match status" value="1"/>
</dbReference>
<reference evidence="2" key="1">
    <citation type="journal article" date="2019" name="Int. J. Syst. Evol. Microbiol.">
        <title>The Global Catalogue of Microorganisms (GCM) 10K type strain sequencing project: providing services to taxonomists for standard genome sequencing and annotation.</title>
        <authorList>
            <consortium name="The Broad Institute Genomics Platform"/>
            <consortium name="The Broad Institute Genome Sequencing Center for Infectious Disease"/>
            <person name="Wu L."/>
            <person name="Ma J."/>
        </authorList>
    </citation>
    <scope>NUCLEOTIDE SEQUENCE [LARGE SCALE GENOMIC DNA]</scope>
    <source>
        <strain evidence="2">JCM 8201</strain>
    </source>
</reference>
<proteinExistence type="predicted"/>
<protein>
    <submittedName>
        <fullName evidence="1">Phosphatidylinositol-specific phospholipase C1-like protein</fullName>
    </submittedName>
</protein>
<gene>
    <name evidence="1" type="ORF">GCM10010439_42340</name>
</gene>
<dbReference type="SUPFAM" id="SSF51695">
    <property type="entry name" value="PLC-like phosphodiesterases"/>
    <property type="match status" value="1"/>
</dbReference>
<accession>A0ABP6GRR6</accession>
<comment type="caution">
    <text evidence="1">The sequence shown here is derived from an EMBL/GenBank/DDBJ whole genome shotgun (WGS) entry which is preliminary data.</text>
</comment>
<dbReference type="CDD" id="cd08589">
    <property type="entry name" value="PI-PLCc_SaPLC1_like"/>
    <property type="match status" value="1"/>
</dbReference>